<dbReference type="AlphaFoldDB" id="A0A8G2BUV5"/>
<dbReference type="InterPro" id="IPR027849">
    <property type="entry name" value="DUF4434"/>
</dbReference>
<evidence type="ECO:0000313" key="4">
    <source>
        <dbReference type="Proteomes" id="UP000236725"/>
    </source>
</evidence>
<name>A0A8G2BUV5_9BACT</name>
<reference evidence="3 4" key="1">
    <citation type="submission" date="2016-10" db="EMBL/GenBank/DDBJ databases">
        <authorList>
            <person name="Varghese N."/>
            <person name="Submissions S."/>
        </authorList>
    </citation>
    <scope>NUCLEOTIDE SEQUENCE [LARGE SCALE GENOMIC DNA]</scope>
    <source>
        <strain evidence="3 4">DSM 29073</strain>
    </source>
</reference>
<feature type="chain" id="PRO_5034604110" description="DUF4434 domain-containing protein" evidence="1">
    <location>
        <begin position="21"/>
        <end position="534"/>
    </location>
</feature>
<dbReference type="EMBL" id="FNVS01000003">
    <property type="protein sequence ID" value="SEF61961.1"/>
    <property type="molecule type" value="Genomic_DNA"/>
</dbReference>
<protein>
    <recommendedName>
        <fullName evidence="2">DUF4434 domain-containing protein</fullName>
    </recommendedName>
</protein>
<feature type="signal peptide" evidence="1">
    <location>
        <begin position="1"/>
        <end position="20"/>
    </location>
</feature>
<proteinExistence type="predicted"/>
<organism evidence="3 4">
    <name type="scientific">Parabacteroides chinchillae</name>
    <dbReference type="NCBI Taxonomy" id="871327"/>
    <lineage>
        <taxon>Bacteria</taxon>
        <taxon>Pseudomonadati</taxon>
        <taxon>Bacteroidota</taxon>
        <taxon>Bacteroidia</taxon>
        <taxon>Bacteroidales</taxon>
        <taxon>Tannerellaceae</taxon>
        <taxon>Parabacteroides</taxon>
    </lineage>
</organism>
<keyword evidence="1" id="KW-0732">Signal</keyword>
<evidence type="ECO:0000259" key="2">
    <source>
        <dbReference type="Pfam" id="PF14488"/>
    </source>
</evidence>
<evidence type="ECO:0000313" key="3">
    <source>
        <dbReference type="EMBL" id="SEF61961.1"/>
    </source>
</evidence>
<dbReference type="Proteomes" id="UP000236725">
    <property type="component" value="Unassembled WGS sequence"/>
</dbReference>
<feature type="domain" description="DUF4434" evidence="2">
    <location>
        <begin position="246"/>
        <end position="517"/>
    </location>
</feature>
<keyword evidence="4" id="KW-1185">Reference proteome</keyword>
<dbReference type="Gene3D" id="3.20.20.80">
    <property type="entry name" value="Glycosidases"/>
    <property type="match status" value="1"/>
</dbReference>
<sequence length="534" mass="61307">MKNLLLIFMYACFSACSVNRAPADFFNSGESNDLLKQVKATKLLNTYDEEACNVYIIEPGRNCPKAKIKKTVDRADKIEGDGSFSLKYNFSGKPEDGEKESVLLEEVWADYRPDLSFCPLGISIWIKGEKGNMDQLRIHLIQDETLVALRDERVHFVYTNDFILNCGDWQRLVIPYFSFKFLKGNSKDSLNLSRFVGYRIEIVNQSGEAHSGEVKIDALEQLTSYELQAGTPQFNSLFIQLTSGYENEDWDRDFKACKDVDIDTWIIQYTQGFGNQNDVSWYLNTKVPWNKIQYPIVNNMVEAAERQRFKLVFGLFGGDYNGDKNIQATYDVLFEKNKLVIDEIYEMFGSCSCFAGWYITEEFHDGSFPDGCWQNNPARDLLADYLQKVAAYCKSKTKKYPVHIAPALFRGKPADLCGEWFKAILKKTPDIDVLYLQDIGGRCLVDVDVVLPNYFTQVKKACDETGVEFGVDIESFKNCWCPDVPYRPKDWEELQDQLFVAGLFTTKITNFSWATFRPGAGAFDEYKKYLKGKW</sequence>
<gene>
    <name evidence="3" type="ORF">SAMN05444001_103161</name>
</gene>
<dbReference type="RefSeq" id="WP_103982637.1">
    <property type="nucleotide sequence ID" value="NZ_FNVS01000003.1"/>
</dbReference>
<comment type="caution">
    <text evidence="3">The sequence shown here is derived from an EMBL/GenBank/DDBJ whole genome shotgun (WGS) entry which is preliminary data.</text>
</comment>
<accession>A0A8G2BUV5</accession>
<evidence type="ECO:0000256" key="1">
    <source>
        <dbReference type="SAM" id="SignalP"/>
    </source>
</evidence>
<dbReference type="Pfam" id="PF14488">
    <property type="entry name" value="DUF4434"/>
    <property type="match status" value="1"/>
</dbReference>